<evidence type="ECO:0000256" key="5">
    <source>
        <dbReference type="ARBA" id="ARBA00022989"/>
    </source>
</evidence>
<dbReference type="SUPFAM" id="SSF49265">
    <property type="entry name" value="Fibronectin type III"/>
    <property type="match status" value="1"/>
</dbReference>
<dbReference type="InterPro" id="IPR036116">
    <property type="entry name" value="FN3_sf"/>
</dbReference>
<dbReference type="Gene3D" id="3.40.50.11530">
    <property type="match status" value="1"/>
</dbReference>
<evidence type="ECO:0000256" key="2">
    <source>
        <dbReference type="ARBA" id="ARBA00022475"/>
    </source>
</evidence>
<evidence type="ECO:0000256" key="9">
    <source>
        <dbReference type="SAM" id="Phobius"/>
    </source>
</evidence>
<feature type="transmembrane region" description="Helical" evidence="9">
    <location>
        <begin position="324"/>
        <end position="346"/>
    </location>
</feature>
<dbReference type="PROSITE" id="PS51534">
    <property type="entry name" value="SEFIR"/>
    <property type="match status" value="1"/>
</dbReference>
<comment type="subcellular location">
    <subcellularLocation>
        <location evidence="1">Cell membrane</location>
        <topology evidence="1">Single-pass type I membrane protein</topology>
    </subcellularLocation>
</comment>
<keyword evidence="2" id="KW-1003">Cell membrane</keyword>
<reference evidence="12 13" key="1">
    <citation type="submission" date="2019-02" db="EMBL/GenBank/DDBJ databases">
        <title>Opniocepnalus argus genome.</title>
        <authorList>
            <person name="Zhou C."/>
            <person name="Xiao S."/>
        </authorList>
    </citation>
    <scope>NUCLEOTIDE SEQUENCE [LARGE SCALE GENOMIC DNA]</scope>
    <source>
        <strain evidence="12">OARG1902GOOAL</strain>
        <tissue evidence="12">Muscle</tissue>
    </source>
</reference>
<evidence type="ECO:0000313" key="13">
    <source>
        <dbReference type="Proteomes" id="UP000503349"/>
    </source>
</evidence>
<evidence type="ECO:0000256" key="3">
    <source>
        <dbReference type="ARBA" id="ARBA00022692"/>
    </source>
</evidence>
<name>A0A6G1Q2X0_CHAAH</name>
<keyword evidence="5 9" id="KW-1133">Transmembrane helix</keyword>
<dbReference type="InterPro" id="IPR003961">
    <property type="entry name" value="FN3_dom"/>
</dbReference>
<dbReference type="Proteomes" id="UP000503349">
    <property type="component" value="Chromosome 12"/>
</dbReference>
<evidence type="ECO:0000256" key="8">
    <source>
        <dbReference type="ARBA" id="ARBA00023180"/>
    </source>
</evidence>
<dbReference type="CDD" id="cd00063">
    <property type="entry name" value="FN3"/>
    <property type="match status" value="1"/>
</dbReference>
<feature type="signal peptide" evidence="10">
    <location>
        <begin position="1"/>
        <end position="20"/>
    </location>
</feature>
<dbReference type="InterPro" id="IPR039465">
    <property type="entry name" value="IL-17_rcpt-like"/>
</dbReference>
<proteinExistence type="predicted"/>
<keyword evidence="13" id="KW-1185">Reference proteome</keyword>
<dbReference type="EMBL" id="CM015723">
    <property type="protein sequence ID" value="KAF3696536.1"/>
    <property type="molecule type" value="Genomic_DNA"/>
</dbReference>
<dbReference type="AlphaFoldDB" id="A0A6G1Q2X0"/>
<organism evidence="12 13">
    <name type="scientific">Channa argus</name>
    <name type="common">Northern snakehead</name>
    <name type="synonym">Ophicephalus argus</name>
    <dbReference type="NCBI Taxonomy" id="215402"/>
    <lineage>
        <taxon>Eukaryota</taxon>
        <taxon>Metazoa</taxon>
        <taxon>Chordata</taxon>
        <taxon>Craniata</taxon>
        <taxon>Vertebrata</taxon>
        <taxon>Euteleostomi</taxon>
        <taxon>Actinopterygii</taxon>
        <taxon>Neopterygii</taxon>
        <taxon>Teleostei</taxon>
        <taxon>Neoteleostei</taxon>
        <taxon>Acanthomorphata</taxon>
        <taxon>Anabantaria</taxon>
        <taxon>Anabantiformes</taxon>
        <taxon>Channoidei</taxon>
        <taxon>Channidae</taxon>
        <taxon>Channa</taxon>
    </lineage>
</organism>
<dbReference type="PANTHER" id="PTHR15583">
    <property type="entry name" value="INTERLEUKIN-17 RECEPTOR"/>
    <property type="match status" value="1"/>
</dbReference>
<evidence type="ECO:0000256" key="6">
    <source>
        <dbReference type="ARBA" id="ARBA00023136"/>
    </source>
</evidence>
<evidence type="ECO:0000259" key="11">
    <source>
        <dbReference type="PROSITE" id="PS51534"/>
    </source>
</evidence>
<dbReference type="InterPro" id="IPR013568">
    <property type="entry name" value="SEFIR_dom"/>
</dbReference>
<evidence type="ECO:0000256" key="1">
    <source>
        <dbReference type="ARBA" id="ARBA00004251"/>
    </source>
</evidence>
<keyword evidence="6 9" id="KW-0472">Membrane</keyword>
<keyword evidence="4 10" id="KW-0732">Signal</keyword>
<evidence type="ECO:0000256" key="7">
    <source>
        <dbReference type="ARBA" id="ARBA00023170"/>
    </source>
</evidence>
<protein>
    <submittedName>
        <fullName evidence="12">Interleukin-17 receptor D</fullName>
    </submittedName>
</protein>
<sequence>MWRAALVFYQLLALGRPLRAQDNVPATAITPQNCSLECIRQGGPGCEYCRVNRDDVKKDLGLNSIKAFGSCIPWPCFELLGKEDPEICQHYVQAPKDVKVELVHEPNPTYDTIVVSWKPSYYGIAFLRGFQVSLQALGGSSVACQLFLFQSNLSLTASHAQRVYKSDPFPGLCLGCQYAVTVMALPVPERWENFYQSKIFSTRSCSEKNGLEQCKKDWYPKHVTVKQEGTNVTVTFNLAPPNLGIKSYFSQCYGDSKMNYTDIRPTSSQNKTYHSYQINDLREGTNYTCEIAANEVDAVRKLFSVYVRPFPKEDASQPCVTASLFLMIPLCLAGLILLMVFLAAITKTRPTPQMRRCDLKPDIIKQHQENDTHEEVVPLHGNKLTTPRLLICYSSHDGPAHVKAVMQLGAFIQQHMATQVCLDLWDSLGIAEEGRMTWHCRQIRESDFVLVICSRGLNHRPEPPEPDANEEGVEVSMELDFGNNIFCSDAAVRLIVEEVGQAKARGLDLSKYMAAIFDYSEEADIPTELRLVSHYMLTSDLPLLFSHLHGVALHRPGGYLKIKHISEEGFTKVPAGAALQNAIYEAGLEMRAKMLRSVEG</sequence>
<feature type="chain" id="PRO_5026137835" evidence="10">
    <location>
        <begin position="21"/>
        <end position="600"/>
    </location>
</feature>
<dbReference type="InterPro" id="IPR038683">
    <property type="entry name" value="IL17RA/B_FnIII-like_1_sf"/>
</dbReference>
<dbReference type="Gene3D" id="2.60.40.2160">
    <property type="entry name" value="Interleukin-17 receptor A/B, fibronectin-III-like domain 1"/>
    <property type="match status" value="1"/>
</dbReference>
<feature type="domain" description="SEFIR" evidence="11">
    <location>
        <begin position="386"/>
        <end position="546"/>
    </location>
</feature>
<reference evidence="13" key="2">
    <citation type="submission" date="2019-02" db="EMBL/GenBank/DDBJ databases">
        <title>Opniocepnalus argus Var Kimnra genome.</title>
        <authorList>
            <person name="Zhou C."/>
            <person name="Xiao S."/>
        </authorList>
    </citation>
    <scope>NUCLEOTIDE SEQUENCE [LARGE SCALE GENOMIC DNA]</scope>
</reference>
<dbReference type="PANTHER" id="PTHR15583:SF17">
    <property type="entry name" value="INTERLEUKIN-17 RECEPTOR D ISOFORM X1"/>
    <property type="match status" value="1"/>
</dbReference>
<dbReference type="GO" id="GO:0030368">
    <property type="term" value="F:interleukin-17 receptor activity"/>
    <property type="evidence" value="ECO:0007669"/>
    <property type="project" value="InterPro"/>
</dbReference>
<keyword evidence="8" id="KW-0325">Glycoprotein</keyword>
<dbReference type="InterPro" id="IPR031951">
    <property type="entry name" value="IL17R_D_N"/>
</dbReference>
<dbReference type="Pfam" id="PF08357">
    <property type="entry name" value="SEFIR"/>
    <property type="match status" value="1"/>
</dbReference>
<gene>
    <name evidence="12" type="ORF">EXN66_Car012214</name>
</gene>
<evidence type="ECO:0000256" key="10">
    <source>
        <dbReference type="SAM" id="SignalP"/>
    </source>
</evidence>
<dbReference type="GO" id="GO:0005886">
    <property type="term" value="C:plasma membrane"/>
    <property type="evidence" value="ECO:0007669"/>
    <property type="project" value="UniProtKB-SubCell"/>
</dbReference>
<dbReference type="Pfam" id="PF16742">
    <property type="entry name" value="IL17R_D_N"/>
    <property type="match status" value="1"/>
</dbReference>
<accession>A0A6G1Q2X0</accession>
<evidence type="ECO:0000313" key="12">
    <source>
        <dbReference type="EMBL" id="KAF3696536.1"/>
    </source>
</evidence>
<keyword evidence="7 12" id="KW-0675">Receptor</keyword>
<keyword evidence="3 9" id="KW-0812">Transmembrane</keyword>
<evidence type="ECO:0000256" key="4">
    <source>
        <dbReference type="ARBA" id="ARBA00022729"/>
    </source>
</evidence>